<dbReference type="AlphaFoldDB" id="A0A915IJA0"/>
<evidence type="ECO:0000313" key="2">
    <source>
        <dbReference type="WBParaSite" id="nRc.2.0.1.t13934-RA"/>
    </source>
</evidence>
<accession>A0A915IJA0</accession>
<dbReference type="WBParaSite" id="nRc.2.0.1.t13934-RA">
    <property type="protein sequence ID" value="nRc.2.0.1.t13934-RA"/>
    <property type="gene ID" value="nRc.2.0.1.g13934"/>
</dbReference>
<organism evidence="1 2">
    <name type="scientific">Romanomermis culicivorax</name>
    <name type="common">Nematode worm</name>
    <dbReference type="NCBI Taxonomy" id="13658"/>
    <lineage>
        <taxon>Eukaryota</taxon>
        <taxon>Metazoa</taxon>
        <taxon>Ecdysozoa</taxon>
        <taxon>Nematoda</taxon>
        <taxon>Enoplea</taxon>
        <taxon>Dorylaimia</taxon>
        <taxon>Mermithida</taxon>
        <taxon>Mermithoidea</taxon>
        <taxon>Mermithidae</taxon>
        <taxon>Romanomermis</taxon>
    </lineage>
</organism>
<keyword evidence="1" id="KW-1185">Reference proteome</keyword>
<sequence>MIGILGLPAGIYWPGCVSCGTGEPSKVKKFLPAFHDVPSQRDFFRRYFLPFFTAVLLTPRIDRGGHILGNHVVGMAYARKISDNIRIFIYNGGSSIIFHNIHLHKLLDAPKTDVAEPIRVMTKEEYSILNAYFRIDHGLNNIDMLRIVNYEYEVQKVPFENEQDKMFKGETFWLFHSDHHDAGVVDFTPENHRTAEIGFRVAQALKKTEEKSEVEMIRHFNTKDVDAICKGRKKRNGLVIKCPTYTEDTVEEDVFNYEHIEAKIKQKYGTSSKLHEHLSMLEKFTGAIQLAFIGRDLIGDMIQRDIKSHIEDLVKKLSIWEFDYVEAVCWSLVIQRWHLAVVCQTWDSIYTWAIS</sequence>
<name>A0A915IJA0_ROMCU</name>
<reference evidence="2" key="1">
    <citation type="submission" date="2022-11" db="UniProtKB">
        <authorList>
            <consortium name="WormBaseParasite"/>
        </authorList>
    </citation>
    <scope>IDENTIFICATION</scope>
</reference>
<dbReference type="Proteomes" id="UP000887565">
    <property type="component" value="Unplaced"/>
</dbReference>
<protein>
    <submittedName>
        <fullName evidence="2">Uncharacterized protein</fullName>
    </submittedName>
</protein>
<proteinExistence type="predicted"/>
<evidence type="ECO:0000313" key="1">
    <source>
        <dbReference type="Proteomes" id="UP000887565"/>
    </source>
</evidence>